<dbReference type="Proteomes" id="UP000789396">
    <property type="component" value="Unassembled WGS sequence"/>
</dbReference>
<gene>
    <name evidence="1" type="ORF">RFULGI_LOCUS16917</name>
</gene>
<name>A0A9N9JRP4_9GLOM</name>
<dbReference type="EMBL" id="CAJVPZ010063008">
    <property type="protein sequence ID" value="CAG8792822.1"/>
    <property type="molecule type" value="Genomic_DNA"/>
</dbReference>
<dbReference type="OrthoDB" id="2417152at2759"/>
<feature type="non-terminal residue" evidence="1">
    <location>
        <position position="81"/>
    </location>
</feature>
<accession>A0A9N9JRP4</accession>
<proteinExistence type="predicted"/>
<reference evidence="1" key="1">
    <citation type="submission" date="2021-06" db="EMBL/GenBank/DDBJ databases">
        <authorList>
            <person name="Kallberg Y."/>
            <person name="Tangrot J."/>
            <person name="Rosling A."/>
        </authorList>
    </citation>
    <scope>NUCLEOTIDE SEQUENCE</scope>
    <source>
        <strain evidence="1">IN212</strain>
    </source>
</reference>
<dbReference type="AlphaFoldDB" id="A0A9N9JRP4"/>
<comment type="caution">
    <text evidence="1">The sequence shown here is derived from an EMBL/GenBank/DDBJ whole genome shotgun (WGS) entry which is preliminary data.</text>
</comment>
<evidence type="ECO:0000313" key="2">
    <source>
        <dbReference type="Proteomes" id="UP000789396"/>
    </source>
</evidence>
<evidence type="ECO:0000313" key="1">
    <source>
        <dbReference type="EMBL" id="CAG8792822.1"/>
    </source>
</evidence>
<protein>
    <submittedName>
        <fullName evidence="1">4989_t:CDS:1</fullName>
    </submittedName>
</protein>
<sequence length="81" mass="9364">AIPENPLIVSRTLAEIEDHLRQYGKCLTDFPDLPIIQHNLLNINRQTRLFAEETTFSQDELQRILEGVSLLNDEQRAVYDA</sequence>
<organism evidence="1 2">
    <name type="scientific">Racocetra fulgida</name>
    <dbReference type="NCBI Taxonomy" id="60492"/>
    <lineage>
        <taxon>Eukaryota</taxon>
        <taxon>Fungi</taxon>
        <taxon>Fungi incertae sedis</taxon>
        <taxon>Mucoromycota</taxon>
        <taxon>Glomeromycotina</taxon>
        <taxon>Glomeromycetes</taxon>
        <taxon>Diversisporales</taxon>
        <taxon>Gigasporaceae</taxon>
        <taxon>Racocetra</taxon>
    </lineage>
</organism>
<feature type="non-terminal residue" evidence="1">
    <location>
        <position position="1"/>
    </location>
</feature>
<keyword evidence="2" id="KW-1185">Reference proteome</keyword>